<keyword evidence="7" id="KW-0479">Metal-binding</keyword>
<evidence type="ECO:0000256" key="15">
    <source>
        <dbReference type="ARBA" id="ARBA00023172"/>
    </source>
</evidence>
<evidence type="ECO:0000256" key="11">
    <source>
        <dbReference type="ARBA" id="ARBA00022839"/>
    </source>
</evidence>
<dbReference type="NCBIfam" id="TIGR02777">
    <property type="entry name" value="LigD_PE_dom"/>
    <property type="match status" value="1"/>
</dbReference>
<keyword evidence="12" id="KW-0067">ATP-binding</keyword>
<evidence type="ECO:0000256" key="4">
    <source>
        <dbReference type="ARBA" id="ARBA00022679"/>
    </source>
</evidence>
<keyword evidence="14" id="KW-0238">DNA-binding</keyword>
<dbReference type="NCBIfam" id="TIGR02779">
    <property type="entry name" value="NHEJ_ligase_lig"/>
    <property type="match status" value="1"/>
</dbReference>
<dbReference type="InterPro" id="IPR014144">
    <property type="entry name" value="LigD_PE_domain"/>
</dbReference>
<keyword evidence="9" id="KW-0227">DNA damage</keyword>
<dbReference type="CDD" id="cd07971">
    <property type="entry name" value="OBF_DNA_ligase_LigD"/>
    <property type="match status" value="1"/>
</dbReference>
<dbReference type="EMBL" id="WTUX01000006">
    <property type="protein sequence ID" value="MZR11980.1"/>
    <property type="molecule type" value="Genomic_DNA"/>
</dbReference>
<comment type="caution">
    <text evidence="22">The sequence shown here is derived from an EMBL/GenBank/DDBJ whole genome shotgun (WGS) entry which is preliminary data.</text>
</comment>
<keyword evidence="23" id="KW-1185">Reference proteome</keyword>
<evidence type="ECO:0000256" key="19">
    <source>
        <dbReference type="ARBA" id="ARBA00029943"/>
    </source>
</evidence>
<dbReference type="PROSITE" id="PS50160">
    <property type="entry name" value="DNA_LIGASE_A3"/>
    <property type="match status" value="1"/>
</dbReference>
<keyword evidence="16" id="KW-0234">DNA repair</keyword>
<dbReference type="GO" id="GO:0004527">
    <property type="term" value="F:exonuclease activity"/>
    <property type="evidence" value="ECO:0007669"/>
    <property type="project" value="UniProtKB-KW"/>
</dbReference>
<keyword evidence="13" id="KW-0239">DNA-directed DNA polymerase</keyword>
<dbReference type="GO" id="GO:0006310">
    <property type="term" value="P:DNA recombination"/>
    <property type="evidence" value="ECO:0007669"/>
    <property type="project" value="UniProtKB-KW"/>
</dbReference>
<dbReference type="InterPro" id="IPR012310">
    <property type="entry name" value="DNA_ligase_ATP-dep_cent"/>
</dbReference>
<dbReference type="PANTHER" id="PTHR42705:SF2">
    <property type="entry name" value="BIFUNCTIONAL NON-HOMOLOGOUS END JOINING PROTEIN LIGD"/>
    <property type="match status" value="1"/>
</dbReference>
<dbReference type="SUPFAM" id="SSF50249">
    <property type="entry name" value="Nucleic acid-binding proteins"/>
    <property type="match status" value="1"/>
</dbReference>
<dbReference type="Pfam" id="PF04679">
    <property type="entry name" value="DNA_ligase_A_C"/>
    <property type="match status" value="1"/>
</dbReference>
<keyword evidence="4" id="KW-0808">Transferase</keyword>
<name>A0A845LVN7_9RHOB</name>
<protein>
    <recommendedName>
        <fullName evidence="2">DNA ligase (ATP)</fullName>
        <ecNumber evidence="2">6.5.1.1</ecNumber>
    </recommendedName>
    <alternativeName>
        <fullName evidence="19">NHEJ DNA polymerase</fullName>
    </alternativeName>
</protein>
<evidence type="ECO:0000256" key="14">
    <source>
        <dbReference type="ARBA" id="ARBA00023125"/>
    </source>
</evidence>
<dbReference type="InterPro" id="IPR012309">
    <property type="entry name" value="DNA_ligase_ATP-dep_C"/>
</dbReference>
<evidence type="ECO:0000256" key="2">
    <source>
        <dbReference type="ARBA" id="ARBA00012727"/>
    </source>
</evidence>
<dbReference type="GO" id="GO:0003910">
    <property type="term" value="F:DNA ligase (ATP) activity"/>
    <property type="evidence" value="ECO:0007669"/>
    <property type="project" value="UniProtKB-EC"/>
</dbReference>
<dbReference type="InterPro" id="IPR012340">
    <property type="entry name" value="NA-bd_OB-fold"/>
</dbReference>
<dbReference type="NCBIfam" id="TIGR02778">
    <property type="entry name" value="ligD_pol"/>
    <property type="match status" value="1"/>
</dbReference>
<dbReference type="InterPro" id="IPR033651">
    <property type="entry name" value="PaeLigD_Pol-like"/>
</dbReference>
<keyword evidence="17" id="KW-0464">Manganese</keyword>
<dbReference type="Gene3D" id="2.40.50.140">
    <property type="entry name" value="Nucleic acid-binding proteins"/>
    <property type="match status" value="1"/>
</dbReference>
<dbReference type="EC" id="6.5.1.1" evidence="2"/>
<evidence type="ECO:0000256" key="20">
    <source>
        <dbReference type="ARBA" id="ARBA00034003"/>
    </source>
</evidence>
<organism evidence="22 23">
    <name type="scientific">Maritimibacter harenae</name>
    <dbReference type="NCBI Taxonomy" id="2606218"/>
    <lineage>
        <taxon>Bacteria</taxon>
        <taxon>Pseudomonadati</taxon>
        <taxon>Pseudomonadota</taxon>
        <taxon>Alphaproteobacteria</taxon>
        <taxon>Rhodobacterales</taxon>
        <taxon>Roseobacteraceae</taxon>
        <taxon>Maritimibacter</taxon>
    </lineage>
</organism>
<dbReference type="PANTHER" id="PTHR42705">
    <property type="entry name" value="BIFUNCTIONAL NON-HOMOLOGOUS END JOINING PROTEIN LIGD"/>
    <property type="match status" value="1"/>
</dbReference>
<keyword evidence="8" id="KW-0547">Nucleotide-binding</keyword>
<keyword evidence="15" id="KW-0233">DNA recombination</keyword>
<evidence type="ECO:0000256" key="1">
    <source>
        <dbReference type="ARBA" id="ARBA00001936"/>
    </source>
</evidence>
<evidence type="ECO:0000256" key="18">
    <source>
        <dbReference type="ARBA" id="ARBA00023268"/>
    </source>
</evidence>
<keyword evidence="3 22" id="KW-0436">Ligase</keyword>
<dbReference type="AlphaFoldDB" id="A0A845LVN7"/>
<keyword evidence="5" id="KW-0548">Nucleotidyltransferase</keyword>
<evidence type="ECO:0000256" key="13">
    <source>
        <dbReference type="ARBA" id="ARBA00022932"/>
    </source>
</evidence>
<dbReference type="GO" id="GO:0005524">
    <property type="term" value="F:ATP binding"/>
    <property type="evidence" value="ECO:0007669"/>
    <property type="project" value="UniProtKB-KW"/>
</dbReference>
<keyword evidence="11" id="KW-0269">Exonuclease</keyword>
<evidence type="ECO:0000256" key="3">
    <source>
        <dbReference type="ARBA" id="ARBA00022598"/>
    </source>
</evidence>
<feature type="domain" description="ATP-dependent DNA ligase family profile" evidence="21">
    <location>
        <begin position="294"/>
        <end position="387"/>
    </location>
</feature>
<evidence type="ECO:0000256" key="7">
    <source>
        <dbReference type="ARBA" id="ARBA00022723"/>
    </source>
</evidence>
<dbReference type="InterPro" id="IPR014143">
    <property type="entry name" value="NHEJ_ligase_prk"/>
</dbReference>
<comment type="catalytic activity">
    <reaction evidence="20">
        <text>ATP + (deoxyribonucleotide)n-3'-hydroxyl + 5'-phospho-(deoxyribonucleotide)m = (deoxyribonucleotide)n+m + AMP + diphosphate.</text>
        <dbReference type="EC" id="6.5.1.1"/>
    </reaction>
</comment>
<evidence type="ECO:0000256" key="10">
    <source>
        <dbReference type="ARBA" id="ARBA00022801"/>
    </source>
</evidence>
<dbReference type="Proteomes" id="UP000467322">
    <property type="component" value="Unassembled WGS sequence"/>
</dbReference>
<dbReference type="NCBIfam" id="TIGR02776">
    <property type="entry name" value="NHEJ_ligase_prk"/>
    <property type="match status" value="1"/>
</dbReference>
<dbReference type="GO" id="GO:0006281">
    <property type="term" value="P:DNA repair"/>
    <property type="evidence" value="ECO:0007669"/>
    <property type="project" value="UniProtKB-KW"/>
</dbReference>
<keyword evidence="18" id="KW-0511">Multifunctional enzyme</keyword>
<gene>
    <name evidence="22" type="primary">ligD</name>
    <name evidence="22" type="ORF">GQE99_02980</name>
</gene>
<dbReference type="Pfam" id="PF01068">
    <property type="entry name" value="DNA_ligase_A_M"/>
    <property type="match status" value="1"/>
</dbReference>
<dbReference type="GO" id="GO:0046872">
    <property type="term" value="F:metal ion binding"/>
    <property type="evidence" value="ECO:0007669"/>
    <property type="project" value="UniProtKB-KW"/>
</dbReference>
<dbReference type="GO" id="GO:0003677">
    <property type="term" value="F:DNA binding"/>
    <property type="evidence" value="ECO:0007669"/>
    <property type="project" value="UniProtKB-KW"/>
</dbReference>
<dbReference type="Gene3D" id="3.30.470.30">
    <property type="entry name" value="DNA ligase/mRNA capping enzyme"/>
    <property type="match status" value="1"/>
</dbReference>
<dbReference type="GO" id="GO:0003887">
    <property type="term" value="F:DNA-directed DNA polymerase activity"/>
    <property type="evidence" value="ECO:0007669"/>
    <property type="project" value="UniProtKB-KW"/>
</dbReference>
<evidence type="ECO:0000259" key="21">
    <source>
        <dbReference type="PROSITE" id="PS50160"/>
    </source>
</evidence>
<dbReference type="Pfam" id="PF21686">
    <property type="entry name" value="LigD_Prim-Pol"/>
    <property type="match status" value="1"/>
</dbReference>
<evidence type="ECO:0000256" key="17">
    <source>
        <dbReference type="ARBA" id="ARBA00023211"/>
    </source>
</evidence>
<proteinExistence type="predicted"/>
<reference evidence="22 23" key="1">
    <citation type="submission" date="2019-12" db="EMBL/GenBank/DDBJ databases">
        <title>Maritimibacter sp. nov. sp. isolated from sea sand.</title>
        <authorList>
            <person name="Kim J."/>
            <person name="Jeong S.E."/>
            <person name="Jung H.S."/>
            <person name="Jeon C.O."/>
        </authorList>
    </citation>
    <scope>NUCLEOTIDE SEQUENCE [LARGE SCALE GENOMIC DNA]</scope>
    <source>
        <strain evidence="22 23">DP07</strain>
    </source>
</reference>
<dbReference type="Gene3D" id="3.30.1490.70">
    <property type="match status" value="1"/>
</dbReference>
<dbReference type="RefSeq" id="WP_161350096.1">
    <property type="nucleotide sequence ID" value="NZ_WTUX01000006.1"/>
</dbReference>
<dbReference type="InterPro" id="IPR014146">
    <property type="entry name" value="LigD_ligase_dom"/>
</dbReference>
<sequence length="813" mass="89781">MRSLKDYEKKRDFDVTPEPRAALVEAGGDHLSFVVQKHDASRLHYDFRLEWDGVLLSWAVTKGPSADPSEKRLAVRTEDHPVSYGDFEGTIPEDEYGGGTVMLWDTGWWEPLHDVSEGLKKGKLHFRLHGARMSGGWALVKMKGKSGEKRDNWLLIKERDDQAGRTPNALTNKYRTSVTTGRSMRAITHDHDAQDPVDHAKPLPRFREVELATLKDAPPEGDGWQHEAKFDGYRCLMAVGKGGVRLYTRGGKDWSDRFEALCAPAATLDCDSVLLDGEVTAGGGGGDFSTLQKALKRGDPLTYYAFDCLALDGDDLTGEPLKDRRAALEKLFEDQPPRGPLRLSPVLEGDGHAALDAMCRAGGEGIISKRTDAPYRGGRSKRWIKSKCVRRAEFVVAGWSPSDKKGRPFSSLILGSYEDGDLVYRGRIGTGFDEADFDTLMSELKPLARKTSPFDGDLPSEAKGAHWVTPKIVVEAEYTEFTSEGRIRHGVYQGLREDKEAEDVSAKAEAETDSGDTAAICGVRVSSTGRVVYPDAGLTKGEVAQYYADVAERMLDHAADRPLSLLRCPDGISEDCFFQKHAGKGFPDGVRAMPIEEKDGGTEDYMYVSTPDGLVGAAQMGTLEFHIWGAHRDRIERPDRMFFDLDPDEGLDFADVKAAARDVREGLDAVGLSSGVMVTGGKGVHVVVPLRRIAEWDTVKYFAKTFAHVMAERDPDRYTATMSKKKRKGRVFIDWLRNERGATAIAPYSLRARPGAAVAMPVSWSELEDLKRPDGFHVDDARDRLSQACPLSRIEPHGIGKSVVEALEAWSKD</sequence>
<dbReference type="CDD" id="cd07906">
    <property type="entry name" value="Adenylation_DNA_ligase_LigD_LigC"/>
    <property type="match status" value="1"/>
</dbReference>
<evidence type="ECO:0000256" key="8">
    <source>
        <dbReference type="ARBA" id="ARBA00022741"/>
    </source>
</evidence>
<keyword evidence="10" id="KW-0378">Hydrolase</keyword>
<evidence type="ECO:0000256" key="6">
    <source>
        <dbReference type="ARBA" id="ARBA00022722"/>
    </source>
</evidence>
<dbReference type="CDD" id="cd04862">
    <property type="entry name" value="PaeLigD_Pol_like"/>
    <property type="match status" value="1"/>
</dbReference>
<dbReference type="InterPro" id="IPR052171">
    <property type="entry name" value="NHEJ_LigD"/>
</dbReference>
<dbReference type="Gene3D" id="3.90.920.10">
    <property type="entry name" value="DNA primase, PRIM domain"/>
    <property type="match status" value="1"/>
</dbReference>
<keyword evidence="6" id="KW-0540">Nuclease</keyword>
<dbReference type="Pfam" id="PF13298">
    <property type="entry name" value="LigD_N"/>
    <property type="match status" value="1"/>
</dbReference>
<evidence type="ECO:0000313" key="22">
    <source>
        <dbReference type="EMBL" id="MZR11980.1"/>
    </source>
</evidence>
<evidence type="ECO:0000256" key="5">
    <source>
        <dbReference type="ARBA" id="ARBA00022695"/>
    </source>
</evidence>
<evidence type="ECO:0000256" key="9">
    <source>
        <dbReference type="ARBA" id="ARBA00022763"/>
    </source>
</evidence>
<evidence type="ECO:0000313" key="23">
    <source>
        <dbReference type="Proteomes" id="UP000467322"/>
    </source>
</evidence>
<dbReference type="SUPFAM" id="SSF56091">
    <property type="entry name" value="DNA ligase/mRNA capping enzyme, catalytic domain"/>
    <property type="match status" value="1"/>
</dbReference>
<dbReference type="InterPro" id="IPR014145">
    <property type="entry name" value="LigD_pol_dom"/>
</dbReference>
<evidence type="ECO:0000256" key="16">
    <source>
        <dbReference type="ARBA" id="ARBA00023204"/>
    </source>
</evidence>
<accession>A0A845LVN7</accession>
<evidence type="ECO:0000256" key="12">
    <source>
        <dbReference type="ARBA" id="ARBA00022840"/>
    </source>
</evidence>
<comment type="cofactor">
    <cofactor evidence="1">
        <name>Mn(2+)</name>
        <dbReference type="ChEBI" id="CHEBI:29035"/>
    </cofactor>
</comment>